<name>A0ABX5B7V8_9SPIR</name>
<proteinExistence type="predicted"/>
<dbReference type="RefSeq" id="WP_104618251.1">
    <property type="nucleotide sequence ID" value="NZ_JJMJ01000072.1"/>
</dbReference>
<organism evidence="1 2">
    <name type="scientific">Brachyspira murdochii</name>
    <dbReference type="NCBI Taxonomy" id="84378"/>
    <lineage>
        <taxon>Bacteria</taxon>
        <taxon>Pseudomonadati</taxon>
        <taxon>Spirochaetota</taxon>
        <taxon>Spirochaetia</taxon>
        <taxon>Brachyspirales</taxon>
        <taxon>Brachyspiraceae</taxon>
        <taxon>Brachyspira</taxon>
    </lineage>
</organism>
<reference evidence="1 2" key="1">
    <citation type="submission" date="2014-04" db="EMBL/GenBank/DDBJ databases">
        <title>Whole genome sequence of 'Brachyspira hampsonii' D13-03603F2.</title>
        <authorList>
            <person name="Patterson A.H."/>
            <person name="Chaban B."/>
            <person name="Fernando C."/>
            <person name="Harding J.C."/>
            <person name="Hill J.E."/>
        </authorList>
    </citation>
    <scope>NUCLEOTIDE SEQUENCE [LARGE SCALE GENOMIC DNA]</scope>
    <source>
        <strain evidence="1 2">D13-03603F2</strain>
    </source>
</reference>
<evidence type="ECO:0000313" key="2">
    <source>
        <dbReference type="Proteomes" id="UP000238924"/>
    </source>
</evidence>
<dbReference type="Proteomes" id="UP000238924">
    <property type="component" value="Unassembled WGS sequence"/>
</dbReference>
<gene>
    <name evidence="1" type="ORF">DJ52_05055</name>
</gene>
<protein>
    <submittedName>
        <fullName evidence="1">Uncharacterized protein</fullName>
    </submittedName>
</protein>
<comment type="caution">
    <text evidence="1">The sequence shown here is derived from an EMBL/GenBank/DDBJ whole genome shotgun (WGS) entry which is preliminary data.</text>
</comment>
<dbReference type="EMBL" id="JJMJ01000072">
    <property type="protein sequence ID" value="PPS22402.1"/>
    <property type="molecule type" value="Genomic_DNA"/>
</dbReference>
<sequence length="345" mass="40849">MQIFQEKLLKALEMYQNDFDNMVNSFYDSKENFDSLIKKYSCESEDNVDKNYLLRARLAFAILYYNNIKALKKDAVKNIIIYLFEEEIKDRKTSKYKGIGISLEVLTFLLNKYSKDNKALFKQAKEANTDCSIGYDSDVRFEDDIEKLNILYSIHYALELGFKDLYYELIDIWKSSIKVWDRINLERLRDFEIEVGNKEGELNANKELYFIAKDNYEKNKKNVLLSKKNLFYLLSYLGNYIENLVRLSKYNEAYDTLANNIDDIKNIDAFYNINAGILIVDCALKILLNKDNIDKYNVLWKFVKIAFSNEHLSYAKVVYDNFIKCAEKIDDEEMKEKVLKYINEQ</sequence>
<keyword evidence="2" id="KW-1185">Reference proteome</keyword>
<evidence type="ECO:0000313" key="1">
    <source>
        <dbReference type="EMBL" id="PPS22402.1"/>
    </source>
</evidence>
<accession>A0ABX5B7V8</accession>